<keyword evidence="10" id="KW-0833">Ubl conjugation pathway</keyword>
<proteinExistence type="inferred from homology"/>
<comment type="catalytic activity">
    <reaction evidence="1">
        <text>S-ubiquitinyl-[E2 ubiquitin-conjugating enzyme]-L-cysteine + [acceptor protein]-L-lysine = [E2 ubiquitin-conjugating enzyme]-L-cysteine + N(6)-ubiquitinyl-[acceptor protein]-L-lysine.</text>
        <dbReference type="EC" id="2.3.2.27"/>
    </reaction>
</comment>
<feature type="transmembrane region" description="Helical" evidence="17">
    <location>
        <begin position="186"/>
        <end position="211"/>
    </location>
</feature>
<evidence type="ECO:0000256" key="7">
    <source>
        <dbReference type="ARBA" id="ARBA00022692"/>
    </source>
</evidence>
<comment type="subcellular location">
    <subcellularLocation>
        <location evidence="2">Endoplasmic reticulum membrane</location>
        <topology evidence="2">Multi-pass membrane protein</topology>
    </subcellularLocation>
</comment>
<evidence type="ECO:0000256" key="4">
    <source>
        <dbReference type="ARBA" id="ARBA00010089"/>
    </source>
</evidence>
<keyword evidence="20" id="KW-1185">Reference proteome</keyword>
<feature type="compositionally biased region" description="Polar residues" evidence="16">
    <location>
        <begin position="402"/>
        <end position="419"/>
    </location>
</feature>
<organism evidence="19 20">
    <name type="scientific">Zygosaccharomyces mellis</name>
    <dbReference type="NCBI Taxonomy" id="42258"/>
    <lineage>
        <taxon>Eukaryota</taxon>
        <taxon>Fungi</taxon>
        <taxon>Dikarya</taxon>
        <taxon>Ascomycota</taxon>
        <taxon>Saccharomycotina</taxon>
        <taxon>Saccharomycetes</taxon>
        <taxon>Saccharomycetales</taxon>
        <taxon>Saccharomycetaceae</taxon>
        <taxon>Zygosaccharomyces</taxon>
    </lineage>
</organism>
<dbReference type="GO" id="GO:0016567">
    <property type="term" value="P:protein ubiquitination"/>
    <property type="evidence" value="ECO:0007669"/>
    <property type="project" value="UniProtKB-UniPathway"/>
</dbReference>
<dbReference type="SMART" id="SM00184">
    <property type="entry name" value="RING"/>
    <property type="match status" value="1"/>
</dbReference>
<keyword evidence="9 15" id="KW-0863">Zinc-finger</keyword>
<dbReference type="SUPFAM" id="SSF57850">
    <property type="entry name" value="RING/U-box"/>
    <property type="match status" value="1"/>
</dbReference>
<evidence type="ECO:0000256" key="6">
    <source>
        <dbReference type="ARBA" id="ARBA00022679"/>
    </source>
</evidence>
<dbReference type="InterPro" id="IPR013083">
    <property type="entry name" value="Znf_RING/FYVE/PHD"/>
</dbReference>
<feature type="compositionally biased region" description="Polar residues" evidence="16">
    <location>
        <begin position="447"/>
        <end position="466"/>
    </location>
</feature>
<name>A0A4C2E441_9SACH</name>
<keyword evidence="7 17" id="KW-0812">Transmembrane</keyword>
<dbReference type="InterPro" id="IPR058051">
    <property type="entry name" value="Znf_RING_synoviolin"/>
</dbReference>
<evidence type="ECO:0000256" key="14">
    <source>
        <dbReference type="ARBA" id="ARBA00023136"/>
    </source>
</evidence>
<dbReference type="AlphaFoldDB" id="A0A4C2E441"/>
<evidence type="ECO:0000256" key="10">
    <source>
        <dbReference type="ARBA" id="ARBA00022786"/>
    </source>
</evidence>
<evidence type="ECO:0000256" key="17">
    <source>
        <dbReference type="SAM" id="Phobius"/>
    </source>
</evidence>
<feature type="compositionally biased region" description="Low complexity" evidence="16">
    <location>
        <begin position="425"/>
        <end position="437"/>
    </location>
</feature>
<dbReference type="Gene3D" id="3.30.40.10">
    <property type="entry name" value="Zinc/RING finger domain, C3HC4 (zinc finger)"/>
    <property type="match status" value="1"/>
</dbReference>
<dbReference type="GO" id="GO:0036503">
    <property type="term" value="P:ERAD pathway"/>
    <property type="evidence" value="ECO:0007669"/>
    <property type="project" value="TreeGrafter"/>
</dbReference>
<feature type="transmembrane region" description="Helical" evidence="17">
    <location>
        <begin position="50"/>
        <end position="71"/>
    </location>
</feature>
<dbReference type="Pfam" id="PF25563">
    <property type="entry name" value="TPR_SYVN1_N"/>
    <property type="match status" value="1"/>
</dbReference>
<keyword evidence="12" id="KW-0862">Zinc</keyword>
<evidence type="ECO:0000256" key="3">
    <source>
        <dbReference type="ARBA" id="ARBA00004906"/>
    </source>
</evidence>
<evidence type="ECO:0000256" key="2">
    <source>
        <dbReference type="ARBA" id="ARBA00004477"/>
    </source>
</evidence>
<feature type="domain" description="RING-type" evidence="18">
    <location>
        <begin position="331"/>
        <end position="390"/>
    </location>
</feature>
<feature type="region of interest" description="Disordered" evidence="16">
    <location>
        <begin position="402"/>
        <end position="466"/>
    </location>
</feature>
<feature type="transmembrane region" description="Helical" evidence="17">
    <location>
        <begin position="107"/>
        <end position="126"/>
    </location>
</feature>
<evidence type="ECO:0000256" key="16">
    <source>
        <dbReference type="SAM" id="MobiDB-lite"/>
    </source>
</evidence>
<dbReference type="PANTHER" id="PTHR22763:SF184">
    <property type="entry name" value="E3 UBIQUITIN-PROTEIN LIGASE SYNOVIOLIN"/>
    <property type="match status" value="1"/>
</dbReference>
<evidence type="ECO:0000256" key="1">
    <source>
        <dbReference type="ARBA" id="ARBA00000900"/>
    </source>
</evidence>
<dbReference type="InterPro" id="IPR050731">
    <property type="entry name" value="HRD1_E3_ubiq-ligases"/>
</dbReference>
<sequence>MVSSETRRRQIACFAISVYALTIYAVYSSAKTSISFLQATIKLTTGFNVVILTIFTILNSAVLWKLSTSLLFGNLRLIEYEHIFERLPFTIINTVFMSSMFHDQDFFTVTLFGLLLLYMKVFHWILKDRLEALLQSIHEATTLKSLVCTRFTFNLVLLAILDYKIVSGCITNSLDNSFGASTSVHLMVGMEFAMLLIDLLNLAMHTVLNFYEFYRIQSASHLSSVGSGTGDEAEENEDEDTNESSFAGLEGKFMYERAIDVFIRFLKTLVHVMMLIPFRMSFLLIKDVFWDVLTLCQNVSNLWRIWQNNKQLDDKLKTMSPEELSATDNICIVCMDELCADLDEVVQGPNRHKIAKTGKYKPKRLPCGHVLHLFCLKNWMERSQTCPICRLPVFDENGTVVQSQGSTTNRNAQAANHTPNMVVPAGATTTTAASTTGMDRSGGPTVSALSSHQVSEQTSGSPTPTPTFVTPNSNIANLWYSYPIQEAKDGAVTFSLTDSESGNPIRAKLSLDSDDNEAQRITIPNDCIHHLESIQGLKRRISELEAQVRELSEN</sequence>
<gene>
    <name evidence="19" type="primary">HRD1</name>
    <name evidence="19" type="ORF">ZYGM_003982</name>
</gene>
<comment type="pathway">
    <text evidence="3">Protein modification; protein ubiquitination.</text>
</comment>
<dbReference type="InterPro" id="IPR057992">
    <property type="entry name" value="TPR_SYVN1_N"/>
</dbReference>
<dbReference type="OrthoDB" id="7759664at2759"/>
<evidence type="ECO:0000256" key="13">
    <source>
        <dbReference type="ARBA" id="ARBA00022989"/>
    </source>
</evidence>
<reference evidence="19 20" key="1">
    <citation type="submission" date="2019-01" db="EMBL/GenBank/DDBJ databases">
        <title>Draft Genome Sequencing of Zygosaccharomyces mellis Ca-7.</title>
        <authorList>
            <person name="Shiwa Y."/>
            <person name="Kanesaki Y."/>
            <person name="Ishige T."/>
            <person name="Mura K."/>
            <person name="Hori T."/>
            <person name="Tamura T."/>
        </authorList>
    </citation>
    <scope>NUCLEOTIDE SEQUENCE [LARGE SCALE GENOMIC DNA]</scope>
    <source>
        <strain evidence="19 20">Ca-7</strain>
    </source>
</reference>
<protein>
    <recommendedName>
        <fullName evidence="5">RING-type E3 ubiquitin transferase</fullName>
        <ecNumber evidence="5">2.3.2.27</ecNumber>
    </recommendedName>
</protein>
<keyword evidence="6" id="KW-0808">Transferase</keyword>
<evidence type="ECO:0000256" key="15">
    <source>
        <dbReference type="PROSITE-ProRule" id="PRU00175"/>
    </source>
</evidence>
<accession>A0A4C2E441</accession>
<evidence type="ECO:0000256" key="8">
    <source>
        <dbReference type="ARBA" id="ARBA00022723"/>
    </source>
</evidence>
<dbReference type="GO" id="GO:0043161">
    <property type="term" value="P:proteasome-mediated ubiquitin-dependent protein catabolic process"/>
    <property type="evidence" value="ECO:0007669"/>
    <property type="project" value="TreeGrafter"/>
</dbReference>
<keyword evidence="14 17" id="KW-0472">Membrane</keyword>
<dbReference type="UniPathway" id="UPA00143"/>
<dbReference type="GO" id="GO:0005789">
    <property type="term" value="C:endoplasmic reticulum membrane"/>
    <property type="evidence" value="ECO:0007669"/>
    <property type="project" value="UniProtKB-SubCell"/>
</dbReference>
<dbReference type="EC" id="2.3.2.27" evidence="5"/>
<dbReference type="GO" id="GO:0008270">
    <property type="term" value="F:zinc ion binding"/>
    <property type="evidence" value="ECO:0007669"/>
    <property type="project" value="UniProtKB-KW"/>
</dbReference>
<dbReference type="Proteomes" id="UP000301737">
    <property type="component" value="Unassembled WGS sequence"/>
</dbReference>
<dbReference type="CDD" id="cd16479">
    <property type="entry name" value="RING-H2_synoviolin"/>
    <property type="match status" value="1"/>
</dbReference>
<feature type="transmembrane region" description="Helical" evidence="17">
    <location>
        <begin position="12"/>
        <end position="30"/>
    </location>
</feature>
<keyword evidence="8" id="KW-0479">Metal-binding</keyword>
<evidence type="ECO:0000256" key="9">
    <source>
        <dbReference type="ARBA" id="ARBA00022771"/>
    </source>
</evidence>
<evidence type="ECO:0000256" key="5">
    <source>
        <dbReference type="ARBA" id="ARBA00012483"/>
    </source>
</evidence>
<keyword evidence="13 17" id="KW-1133">Transmembrane helix</keyword>
<feature type="transmembrane region" description="Helical" evidence="17">
    <location>
        <begin position="147"/>
        <end position="166"/>
    </location>
</feature>
<dbReference type="EMBL" id="BIMX01000007">
    <property type="protein sequence ID" value="GCE99014.1"/>
    <property type="molecule type" value="Genomic_DNA"/>
</dbReference>
<dbReference type="GO" id="GO:0061630">
    <property type="term" value="F:ubiquitin protein ligase activity"/>
    <property type="evidence" value="ECO:0007669"/>
    <property type="project" value="UniProtKB-EC"/>
</dbReference>
<dbReference type="PANTHER" id="PTHR22763">
    <property type="entry name" value="RING ZINC FINGER PROTEIN"/>
    <property type="match status" value="1"/>
</dbReference>
<dbReference type="InterPro" id="IPR001841">
    <property type="entry name" value="Znf_RING"/>
</dbReference>
<dbReference type="PROSITE" id="PS50089">
    <property type="entry name" value="ZF_RING_2"/>
    <property type="match status" value="1"/>
</dbReference>
<evidence type="ECO:0000259" key="18">
    <source>
        <dbReference type="PROSITE" id="PS50089"/>
    </source>
</evidence>
<comment type="caution">
    <text evidence="19">The sequence shown here is derived from an EMBL/GenBank/DDBJ whole genome shotgun (WGS) entry which is preliminary data.</text>
</comment>
<evidence type="ECO:0000256" key="12">
    <source>
        <dbReference type="ARBA" id="ARBA00022833"/>
    </source>
</evidence>
<keyword evidence="11" id="KW-0256">Endoplasmic reticulum</keyword>
<evidence type="ECO:0000256" key="11">
    <source>
        <dbReference type="ARBA" id="ARBA00022824"/>
    </source>
</evidence>
<comment type="similarity">
    <text evidence="4">Belongs to the HRD1 family.</text>
</comment>
<evidence type="ECO:0000313" key="19">
    <source>
        <dbReference type="EMBL" id="GCE99014.1"/>
    </source>
</evidence>
<evidence type="ECO:0000313" key="20">
    <source>
        <dbReference type="Proteomes" id="UP000301737"/>
    </source>
</evidence>
<feature type="transmembrane region" description="Helical" evidence="17">
    <location>
        <begin position="261"/>
        <end position="285"/>
    </location>
</feature>